<feature type="non-terminal residue" evidence="2">
    <location>
        <position position="1"/>
    </location>
</feature>
<dbReference type="EMBL" id="CP111019">
    <property type="protein sequence ID" value="WAR11711.1"/>
    <property type="molecule type" value="Genomic_DNA"/>
</dbReference>
<evidence type="ECO:0000256" key="1">
    <source>
        <dbReference type="SAM" id="MobiDB-lite"/>
    </source>
</evidence>
<protein>
    <submittedName>
        <fullName evidence="2">Uncharacterized protein</fullName>
    </submittedName>
</protein>
<dbReference type="Gene3D" id="3.30.70.2760">
    <property type="match status" value="1"/>
</dbReference>
<gene>
    <name evidence="2" type="ORF">MAR_025891</name>
</gene>
<feature type="region of interest" description="Disordered" evidence="1">
    <location>
        <begin position="47"/>
        <end position="72"/>
    </location>
</feature>
<dbReference type="Proteomes" id="UP001164746">
    <property type="component" value="Chromosome 8"/>
</dbReference>
<accession>A0ABY7EX07</accession>
<evidence type="ECO:0000313" key="3">
    <source>
        <dbReference type="Proteomes" id="UP001164746"/>
    </source>
</evidence>
<sequence length="72" mass="8465">ESSFIPDHFTEQLIRIYSKNKDSEFIEMVREAFNSWFEEFLVRVDKKSPDEKEQSSNSSNETEGKTVTQTGR</sequence>
<keyword evidence="3" id="KW-1185">Reference proteome</keyword>
<evidence type="ECO:0000313" key="2">
    <source>
        <dbReference type="EMBL" id="WAR11711.1"/>
    </source>
</evidence>
<proteinExistence type="predicted"/>
<name>A0ABY7EX07_MYAAR</name>
<feature type="compositionally biased region" description="Polar residues" evidence="1">
    <location>
        <begin position="55"/>
        <end position="72"/>
    </location>
</feature>
<organism evidence="2 3">
    <name type="scientific">Mya arenaria</name>
    <name type="common">Soft-shell clam</name>
    <dbReference type="NCBI Taxonomy" id="6604"/>
    <lineage>
        <taxon>Eukaryota</taxon>
        <taxon>Metazoa</taxon>
        <taxon>Spiralia</taxon>
        <taxon>Lophotrochozoa</taxon>
        <taxon>Mollusca</taxon>
        <taxon>Bivalvia</taxon>
        <taxon>Autobranchia</taxon>
        <taxon>Heteroconchia</taxon>
        <taxon>Euheterodonta</taxon>
        <taxon>Imparidentia</taxon>
        <taxon>Neoheterodontei</taxon>
        <taxon>Myida</taxon>
        <taxon>Myoidea</taxon>
        <taxon>Myidae</taxon>
        <taxon>Mya</taxon>
    </lineage>
</organism>
<reference evidence="2" key="1">
    <citation type="submission" date="2022-11" db="EMBL/GenBank/DDBJ databases">
        <title>Centuries of genome instability and evolution in soft-shell clam transmissible cancer (bioRxiv).</title>
        <authorList>
            <person name="Hart S.F.M."/>
            <person name="Yonemitsu M.A."/>
            <person name="Giersch R.M."/>
            <person name="Beal B.F."/>
            <person name="Arriagada G."/>
            <person name="Davis B.W."/>
            <person name="Ostrander E.A."/>
            <person name="Goff S.P."/>
            <person name="Metzger M.J."/>
        </authorList>
    </citation>
    <scope>NUCLEOTIDE SEQUENCE</scope>
    <source>
        <strain evidence="2">MELC-2E11</strain>
        <tissue evidence="2">Siphon/mantle</tissue>
    </source>
</reference>